<feature type="transmembrane region" description="Helical" evidence="8">
    <location>
        <begin position="120"/>
        <end position="140"/>
    </location>
</feature>
<organism evidence="9 10">
    <name type="scientific">Paenibacillus sacheonensis</name>
    <dbReference type="NCBI Taxonomy" id="742054"/>
    <lineage>
        <taxon>Bacteria</taxon>
        <taxon>Bacillati</taxon>
        <taxon>Bacillota</taxon>
        <taxon>Bacilli</taxon>
        <taxon>Bacillales</taxon>
        <taxon>Paenibacillaceae</taxon>
        <taxon>Paenibacillus</taxon>
    </lineage>
</organism>
<evidence type="ECO:0000256" key="1">
    <source>
        <dbReference type="ARBA" id="ARBA00004141"/>
    </source>
</evidence>
<evidence type="ECO:0000313" key="9">
    <source>
        <dbReference type="EMBL" id="NBC69418.1"/>
    </source>
</evidence>
<feature type="transmembrane region" description="Helical" evidence="8">
    <location>
        <begin position="272"/>
        <end position="294"/>
    </location>
</feature>
<dbReference type="Proteomes" id="UP000558113">
    <property type="component" value="Unassembled WGS sequence"/>
</dbReference>
<keyword evidence="6 8" id="KW-1133">Transmembrane helix</keyword>
<dbReference type="PANTHER" id="PTHR34975:SF2">
    <property type="entry name" value="SPORE GERMINATION PROTEIN A2"/>
    <property type="match status" value="1"/>
</dbReference>
<evidence type="ECO:0000256" key="6">
    <source>
        <dbReference type="ARBA" id="ARBA00022989"/>
    </source>
</evidence>
<keyword evidence="5 8" id="KW-0812">Transmembrane</keyword>
<dbReference type="Pfam" id="PF03845">
    <property type="entry name" value="Spore_permease"/>
    <property type="match status" value="1"/>
</dbReference>
<evidence type="ECO:0000256" key="8">
    <source>
        <dbReference type="SAM" id="Phobius"/>
    </source>
</evidence>
<dbReference type="EMBL" id="JAAAMU010000004">
    <property type="protein sequence ID" value="NBC69418.1"/>
    <property type="molecule type" value="Genomic_DNA"/>
</dbReference>
<dbReference type="PANTHER" id="PTHR34975">
    <property type="entry name" value="SPORE GERMINATION PROTEIN A2"/>
    <property type="match status" value="1"/>
</dbReference>
<comment type="similarity">
    <text evidence="2">Belongs to the amino acid-polyamine-organocation (APC) superfamily. Spore germination protein (SGP) (TC 2.A.3.9) family.</text>
</comment>
<sequence length="366" mass="40348">MQTSEKITSTQMGYLMFTFIVSTNMLTVPSIMVMFGKQNAWMSIIPAAATGLITIWVMIALGNRYPGLTITQYSTRIVGTWLGKLVAVNYIYYWFVSISTITMQHTGFISTLLLPKSPSLVINATFMILCGLAAAAGIEVIGRTNEFLTLLILVFLLPLLILTALDANPQQLKPVLGGGIVPVLQAAISPAGGFMNQLFLIGWLLPYMNKPQKARKVSLLALLGITCSSLFIVSLTIMVLGPLTGKLTYSFLSVVQYIGIEGSFERLEAIAVSMWVLGCFVKVSVSLFILCLCISQLFDMKHYREIVLPTALLSIIGAVWIFSSAAELLNYLVFTFPLLAFFNQTLLPLLLLMIDTVKRKVRRSLF</sequence>
<evidence type="ECO:0000256" key="3">
    <source>
        <dbReference type="ARBA" id="ARBA00022448"/>
    </source>
</evidence>
<keyword evidence="3" id="KW-0813">Transport</keyword>
<dbReference type="AlphaFoldDB" id="A0A7X4YN49"/>
<keyword evidence="10" id="KW-1185">Reference proteome</keyword>
<feature type="transmembrane region" description="Helical" evidence="8">
    <location>
        <begin position="217"/>
        <end position="240"/>
    </location>
</feature>
<comment type="subcellular location">
    <subcellularLocation>
        <location evidence="1">Membrane</location>
        <topology evidence="1">Multi-pass membrane protein</topology>
    </subcellularLocation>
</comment>
<keyword evidence="4" id="KW-0309">Germination</keyword>
<evidence type="ECO:0000256" key="2">
    <source>
        <dbReference type="ARBA" id="ARBA00007998"/>
    </source>
</evidence>
<name>A0A7X4YN49_9BACL</name>
<dbReference type="GO" id="GO:0016020">
    <property type="term" value="C:membrane"/>
    <property type="evidence" value="ECO:0007669"/>
    <property type="project" value="UniProtKB-SubCell"/>
</dbReference>
<feature type="transmembrane region" description="Helical" evidence="8">
    <location>
        <begin position="73"/>
        <end position="95"/>
    </location>
</feature>
<accession>A0A7X4YN49</accession>
<feature type="transmembrane region" description="Helical" evidence="8">
    <location>
        <begin position="147"/>
        <end position="165"/>
    </location>
</feature>
<feature type="transmembrane region" description="Helical" evidence="8">
    <location>
        <begin position="331"/>
        <end position="354"/>
    </location>
</feature>
<keyword evidence="7 8" id="KW-0472">Membrane</keyword>
<feature type="transmembrane region" description="Helical" evidence="8">
    <location>
        <begin position="12"/>
        <end position="35"/>
    </location>
</feature>
<dbReference type="GO" id="GO:0009847">
    <property type="term" value="P:spore germination"/>
    <property type="evidence" value="ECO:0007669"/>
    <property type="project" value="InterPro"/>
</dbReference>
<dbReference type="RefSeq" id="WP_161697199.1">
    <property type="nucleotide sequence ID" value="NZ_JAAAMU010000004.1"/>
</dbReference>
<feature type="transmembrane region" description="Helical" evidence="8">
    <location>
        <begin position="41"/>
        <end position="61"/>
    </location>
</feature>
<feature type="transmembrane region" description="Helical" evidence="8">
    <location>
        <begin position="185"/>
        <end position="205"/>
    </location>
</feature>
<gene>
    <name evidence="9" type="ORF">GT003_10480</name>
</gene>
<reference evidence="9 10" key="1">
    <citation type="submission" date="2020-01" db="EMBL/GenBank/DDBJ databases">
        <title>Paenibacillus soybeanensis sp. nov. isolated from the nodules of soybean (Glycine max(L.) Merr).</title>
        <authorList>
            <person name="Wang H."/>
        </authorList>
    </citation>
    <scope>NUCLEOTIDE SEQUENCE [LARGE SCALE GENOMIC DNA]</scope>
    <source>
        <strain evidence="9 10">DSM 23054</strain>
    </source>
</reference>
<proteinExistence type="inferred from homology"/>
<dbReference type="InterPro" id="IPR004761">
    <property type="entry name" value="Spore_GerAB"/>
</dbReference>
<protein>
    <submittedName>
        <fullName evidence="9">Endospore germination permease</fullName>
    </submittedName>
</protein>
<dbReference type="NCBIfam" id="TIGR00912">
    <property type="entry name" value="2A0309"/>
    <property type="match status" value="1"/>
</dbReference>
<evidence type="ECO:0000256" key="5">
    <source>
        <dbReference type="ARBA" id="ARBA00022692"/>
    </source>
</evidence>
<evidence type="ECO:0000256" key="4">
    <source>
        <dbReference type="ARBA" id="ARBA00022544"/>
    </source>
</evidence>
<evidence type="ECO:0000313" key="10">
    <source>
        <dbReference type="Proteomes" id="UP000558113"/>
    </source>
</evidence>
<evidence type="ECO:0000256" key="7">
    <source>
        <dbReference type="ARBA" id="ARBA00023136"/>
    </source>
</evidence>
<comment type="caution">
    <text evidence="9">The sequence shown here is derived from an EMBL/GenBank/DDBJ whole genome shotgun (WGS) entry which is preliminary data.</text>
</comment>
<dbReference type="OrthoDB" id="1675410at2"/>
<feature type="transmembrane region" description="Helical" evidence="8">
    <location>
        <begin position="306"/>
        <end position="325"/>
    </location>
</feature>